<evidence type="ECO:0000256" key="6">
    <source>
        <dbReference type="ARBA" id="ARBA00022694"/>
    </source>
</evidence>
<reference evidence="9" key="1">
    <citation type="submission" date="2020-06" db="EMBL/GenBank/DDBJ databases">
        <authorList>
            <consortium name="Plant Systems Biology data submission"/>
        </authorList>
    </citation>
    <scope>NUCLEOTIDE SEQUENCE</scope>
    <source>
        <strain evidence="9">D6</strain>
    </source>
</reference>
<evidence type="ECO:0000256" key="8">
    <source>
        <dbReference type="SAM" id="SignalP"/>
    </source>
</evidence>
<protein>
    <recommendedName>
        <fullName evidence="2">tRNA (guanine(46)-N(7))-methyltransferase</fullName>
        <ecNumber evidence="2">2.1.1.33</ecNumber>
    </recommendedName>
</protein>
<feature type="signal peptide" evidence="8">
    <location>
        <begin position="1"/>
        <end position="19"/>
    </location>
</feature>
<sequence length="701" mass="78246">MRVAALALAACSSGRISWALLTTQPHHLTGIRPQCSGFWTHPNLHFNRRPLHQRHHRNRIWLSTSAFSTTPRTSDLDVSPFTAAKSSHYCHDQYASWEEELFCVLQTISSRDVNPCKEARLDIILQRLNSPAPQSYHVLQRAIHRAQEQSTNDDGQKSLGMIQTVAHFVVKKGYQLVVYEYRNDNSKDNQTLEWEIVPIDRDLDCSSTRQSILPPQSPHFPPQSTLQIANEILDLVTDASERQVPVPQDSIHAHIQSLQEQLSWTMGMDLRGRTSADAAFTLALSGAVHHNKIFQSLAAISQYELLRVGHRPTFQARYILQIVEKHAAAGTRGLEPLYQVAADCLKGKEEQVGSENDAILQSLESPPLLDLLSPRPLLWLWRFSARQRKVKNQPQDSDDNDNDNSRLPDSDIPPRPAVSLPAFQDPSRPLVVDLGCGFGTSLLGLASTFDEDNEEELLLLRDVHSGSTSSAINTRYNFWGADLSQLAIQFATGIVSRWGLQETLAYSWGTAEECLDAIIAENKQAQIALIMIQFPTPYRLQRQSSTNNGTVSFKGDGNSQLPEDFSSGFMVNDDLLGKVASIMSQSCARLLIQSNCEDVAVTIRNRAVTQHGMKVAAITHSVACLDHFGPNEDDAEQQQQQTLRNLEWISMGGERAEGHGWSAKPLLPPRARTETEVACQLQGTPIHRCLLDMEMTTQLPQ</sequence>
<comment type="catalytic activity">
    <reaction evidence="1">
        <text>guanosine(46) in tRNA + S-adenosyl-L-methionine = N(7)-methylguanosine(46) in tRNA + S-adenosyl-L-homocysteine</text>
        <dbReference type="Rhea" id="RHEA:42708"/>
        <dbReference type="Rhea" id="RHEA-COMP:10188"/>
        <dbReference type="Rhea" id="RHEA-COMP:10189"/>
        <dbReference type="ChEBI" id="CHEBI:57856"/>
        <dbReference type="ChEBI" id="CHEBI:59789"/>
        <dbReference type="ChEBI" id="CHEBI:74269"/>
        <dbReference type="ChEBI" id="CHEBI:74480"/>
        <dbReference type="EC" id="2.1.1.33"/>
    </reaction>
</comment>
<evidence type="ECO:0000313" key="9">
    <source>
        <dbReference type="EMBL" id="CAB9522746.1"/>
    </source>
</evidence>
<dbReference type="InterPro" id="IPR029063">
    <property type="entry name" value="SAM-dependent_MTases_sf"/>
</dbReference>
<evidence type="ECO:0000256" key="1">
    <source>
        <dbReference type="ARBA" id="ARBA00000142"/>
    </source>
</evidence>
<gene>
    <name evidence="9" type="ORF">SEMRO_1336_G264020.1</name>
</gene>
<dbReference type="AlphaFoldDB" id="A0A9N8HQX7"/>
<dbReference type="PANTHER" id="PTHR23417">
    <property type="entry name" value="3-DEOXY-D-MANNO-OCTULOSONIC-ACID TRANSFERASE/TRNA GUANINE-N 7 - -METHYLTRANSFERASE"/>
    <property type="match status" value="1"/>
</dbReference>
<dbReference type="OrthoDB" id="47276at2759"/>
<evidence type="ECO:0000313" key="10">
    <source>
        <dbReference type="Proteomes" id="UP001153069"/>
    </source>
</evidence>
<evidence type="ECO:0000256" key="5">
    <source>
        <dbReference type="ARBA" id="ARBA00022691"/>
    </source>
</evidence>
<keyword evidence="10" id="KW-1185">Reference proteome</keyword>
<accession>A0A9N8HQX7</accession>
<evidence type="ECO:0000256" key="7">
    <source>
        <dbReference type="SAM" id="MobiDB-lite"/>
    </source>
</evidence>
<organism evidence="9 10">
    <name type="scientific">Seminavis robusta</name>
    <dbReference type="NCBI Taxonomy" id="568900"/>
    <lineage>
        <taxon>Eukaryota</taxon>
        <taxon>Sar</taxon>
        <taxon>Stramenopiles</taxon>
        <taxon>Ochrophyta</taxon>
        <taxon>Bacillariophyta</taxon>
        <taxon>Bacillariophyceae</taxon>
        <taxon>Bacillariophycidae</taxon>
        <taxon>Naviculales</taxon>
        <taxon>Naviculaceae</taxon>
        <taxon>Seminavis</taxon>
    </lineage>
</organism>
<dbReference type="EC" id="2.1.1.33" evidence="2"/>
<dbReference type="Gene3D" id="3.40.50.150">
    <property type="entry name" value="Vaccinia Virus protein VP39"/>
    <property type="match status" value="1"/>
</dbReference>
<evidence type="ECO:0000256" key="4">
    <source>
        <dbReference type="ARBA" id="ARBA00022679"/>
    </source>
</evidence>
<keyword evidence="4" id="KW-0808">Transferase</keyword>
<dbReference type="InterPro" id="IPR003358">
    <property type="entry name" value="tRNA_(Gua-N-7)_MeTrfase_Trmb"/>
</dbReference>
<feature type="region of interest" description="Disordered" evidence="7">
    <location>
        <begin position="390"/>
        <end position="423"/>
    </location>
</feature>
<name>A0A9N8HQX7_9STRA</name>
<dbReference type="GO" id="GO:0008176">
    <property type="term" value="F:tRNA (guanine(46)-N7)-methyltransferase activity"/>
    <property type="evidence" value="ECO:0007669"/>
    <property type="project" value="UniProtKB-EC"/>
</dbReference>
<comment type="caution">
    <text evidence="9">The sequence shown here is derived from an EMBL/GenBank/DDBJ whole genome shotgun (WGS) entry which is preliminary data.</text>
</comment>
<dbReference type="PANTHER" id="PTHR23417:SF21">
    <property type="entry name" value="TRNA (GUANINE-N(7)-)-METHYLTRANSFERASE"/>
    <property type="match status" value="1"/>
</dbReference>
<keyword evidence="8" id="KW-0732">Signal</keyword>
<evidence type="ECO:0000256" key="2">
    <source>
        <dbReference type="ARBA" id="ARBA00011977"/>
    </source>
</evidence>
<dbReference type="EMBL" id="CAICTM010001334">
    <property type="protein sequence ID" value="CAB9522746.1"/>
    <property type="molecule type" value="Genomic_DNA"/>
</dbReference>
<keyword evidence="5" id="KW-0949">S-adenosyl-L-methionine</keyword>
<proteinExistence type="predicted"/>
<dbReference type="Proteomes" id="UP001153069">
    <property type="component" value="Unassembled WGS sequence"/>
</dbReference>
<dbReference type="SUPFAM" id="SSF53335">
    <property type="entry name" value="S-adenosyl-L-methionine-dependent methyltransferases"/>
    <property type="match status" value="1"/>
</dbReference>
<keyword evidence="6" id="KW-0819">tRNA processing</keyword>
<feature type="chain" id="PRO_5040193059" description="tRNA (guanine(46)-N(7))-methyltransferase" evidence="8">
    <location>
        <begin position="20"/>
        <end position="701"/>
    </location>
</feature>
<evidence type="ECO:0000256" key="3">
    <source>
        <dbReference type="ARBA" id="ARBA00022603"/>
    </source>
</evidence>
<dbReference type="GO" id="GO:0043527">
    <property type="term" value="C:tRNA methyltransferase complex"/>
    <property type="evidence" value="ECO:0007669"/>
    <property type="project" value="TreeGrafter"/>
</dbReference>
<keyword evidence="3" id="KW-0489">Methyltransferase</keyword>